<keyword evidence="9" id="KW-0963">Cytoplasm</keyword>
<reference evidence="13" key="1">
    <citation type="submission" date="2016-12" db="EMBL/GenBank/DDBJ databases">
        <authorList>
            <person name="Gulvik C.A."/>
        </authorList>
    </citation>
    <scope>NUCLEOTIDE SEQUENCE [LARGE SCALE GENOMIC DNA]</scope>
    <source>
        <strain evidence="13">NED12-00049-6B</strain>
    </source>
</reference>
<evidence type="ECO:0000259" key="10">
    <source>
        <dbReference type="SMART" id="SM00939"/>
    </source>
</evidence>
<comment type="function">
    <text evidence="2 9">Removes N-terminal dipeptides sequentially from polypeptides having unsubstituted N-termini provided that the penultimate residue is proline.</text>
</comment>
<feature type="active site" description="Charge relay system" evidence="9">
    <location>
        <position position="347"/>
    </location>
</feature>
<comment type="subunit">
    <text evidence="4 9">Homodimer.</text>
</comment>
<name>A0A1Q8E757_9STRE</name>
<dbReference type="InterPro" id="IPR000383">
    <property type="entry name" value="Xaa-Pro-like_dom"/>
</dbReference>
<dbReference type="InterPro" id="IPR015251">
    <property type="entry name" value="PepX_N_dom"/>
</dbReference>
<dbReference type="OrthoDB" id="319764at2"/>
<dbReference type="GO" id="GO:0008236">
    <property type="term" value="F:serine-type peptidase activity"/>
    <property type="evidence" value="ECO:0007669"/>
    <property type="project" value="UniProtKB-KW"/>
</dbReference>
<organism evidence="12 13">
    <name type="scientific">Streptococcus cuniculi</name>
    <dbReference type="NCBI Taxonomy" id="1432788"/>
    <lineage>
        <taxon>Bacteria</taxon>
        <taxon>Bacillati</taxon>
        <taxon>Bacillota</taxon>
        <taxon>Bacilli</taxon>
        <taxon>Lactobacillales</taxon>
        <taxon>Streptococcaceae</taxon>
        <taxon>Streptococcus</taxon>
    </lineage>
</organism>
<dbReference type="Gene3D" id="1.10.246.70">
    <property type="match status" value="1"/>
</dbReference>
<proteinExistence type="inferred from homology"/>
<feature type="active site" description="Charge relay system" evidence="9">
    <location>
        <position position="497"/>
    </location>
</feature>
<comment type="similarity">
    <text evidence="3 9">Belongs to the peptidase S15 family.</text>
</comment>
<comment type="catalytic activity">
    <reaction evidence="1 9">
        <text>Hydrolyzes Xaa-Pro-|- bonds to release unblocked, N-terminal dipeptides from substrates including Ala-Pro-|-p-nitroanilide and (sequentially) Tyr-Pro-|-Phe-Pro-|-Gly-Pro-|-Ile.</text>
        <dbReference type="EC" id="3.4.14.11"/>
    </reaction>
</comment>
<evidence type="ECO:0000256" key="7">
    <source>
        <dbReference type="ARBA" id="ARBA00022801"/>
    </source>
</evidence>
<evidence type="ECO:0000259" key="11">
    <source>
        <dbReference type="SMART" id="SM00940"/>
    </source>
</evidence>
<dbReference type="PRINTS" id="PR00923">
    <property type="entry name" value="LACTOPTASE"/>
</dbReference>
<dbReference type="RefSeq" id="WP_075104946.1">
    <property type="nucleotide sequence ID" value="NZ_MSJM01000005.1"/>
</dbReference>
<evidence type="ECO:0000256" key="1">
    <source>
        <dbReference type="ARBA" id="ARBA00000123"/>
    </source>
</evidence>
<keyword evidence="7 9" id="KW-0378">Hydrolase</keyword>
<dbReference type="Pfam" id="PF02129">
    <property type="entry name" value="Peptidase_S15"/>
    <property type="match status" value="1"/>
</dbReference>
<comment type="caution">
    <text evidence="12">The sequence shown here is derived from an EMBL/GenBank/DDBJ whole genome shotgun (WGS) entry which is preliminary data.</text>
</comment>
<evidence type="ECO:0000256" key="9">
    <source>
        <dbReference type="HAMAP-Rule" id="MF_00698"/>
    </source>
</evidence>
<keyword evidence="5 9" id="KW-0031">Aminopeptidase</keyword>
<feature type="domain" description="Xaa-Pro dipeptidyl-peptidase C-terminal" evidence="10">
    <location>
        <begin position="513"/>
        <end position="752"/>
    </location>
</feature>
<dbReference type="InterPro" id="IPR013736">
    <property type="entry name" value="Xaa-Pro_dipept_C"/>
</dbReference>
<dbReference type="Pfam" id="PF09168">
    <property type="entry name" value="PepX_N"/>
    <property type="match status" value="1"/>
</dbReference>
<evidence type="ECO:0000313" key="12">
    <source>
        <dbReference type="EMBL" id="OLF47639.1"/>
    </source>
</evidence>
<evidence type="ECO:0000256" key="5">
    <source>
        <dbReference type="ARBA" id="ARBA00022438"/>
    </source>
</evidence>
<feature type="domain" description="X-Prolyl dipeptidyl aminopeptidase PepX N-terminal" evidence="11">
    <location>
        <begin position="1"/>
        <end position="143"/>
    </location>
</feature>
<evidence type="ECO:0000256" key="3">
    <source>
        <dbReference type="ARBA" id="ARBA00010819"/>
    </source>
</evidence>
<dbReference type="Gene3D" id="2.60.120.260">
    <property type="entry name" value="Galactose-binding domain-like"/>
    <property type="match status" value="1"/>
</dbReference>
<dbReference type="SUPFAM" id="SSF81761">
    <property type="entry name" value="X-Prolyl dipeptidyl aminopeptidase PepX, N-terminal domain"/>
    <property type="match status" value="1"/>
</dbReference>
<dbReference type="Pfam" id="PF08530">
    <property type="entry name" value="PepX_C"/>
    <property type="match status" value="1"/>
</dbReference>
<dbReference type="GO" id="GO:0004177">
    <property type="term" value="F:aminopeptidase activity"/>
    <property type="evidence" value="ECO:0007669"/>
    <property type="project" value="UniProtKB-KW"/>
</dbReference>
<evidence type="ECO:0000313" key="13">
    <source>
        <dbReference type="Proteomes" id="UP000186890"/>
    </source>
</evidence>
<keyword evidence="8 9" id="KW-0720">Serine protease</keyword>
<keyword evidence="13" id="KW-1185">Reference proteome</keyword>
<evidence type="ECO:0000256" key="6">
    <source>
        <dbReference type="ARBA" id="ARBA00022670"/>
    </source>
</evidence>
<dbReference type="SUPFAM" id="SSF53474">
    <property type="entry name" value="alpha/beta-Hydrolases"/>
    <property type="match status" value="1"/>
</dbReference>
<dbReference type="InterPro" id="IPR029058">
    <property type="entry name" value="AB_hydrolase_fold"/>
</dbReference>
<keyword evidence="6 9" id="KW-0645">Protease</keyword>
<dbReference type="SUPFAM" id="SSF49785">
    <property type="entry name" value="Galactose-binding domain-like"/>
    <property type="match status" value="1"/>
</dbReference>
<accession>A0A1Q8E757</accession>
<evidence type="ECO:0000256" key="8">
    <source>
        <dbReference type="ARBA" id="ARBA00022825"/>
    </source>
</evidence>
<dbReference type="GO" id="GO:0006508">
    <property type="term" value="P:proteolysis"/>
    <property type="evidence" value="ECO:0007669"/>
    <property type="project" value="UniProtKB-KW"/>
</dbReference>
<dbReference type="AlphaFoldDB" id="A0A1Q8E757"/>
<dbReference type="EC" id="3.4.14.11" evidence="9"/>
<dbReference type="NCBIfam" id="NF003783">
    <property type="entry name" value="PRK05371.1-4"/>
    <property type="match status" value="1"/>
</dbReference>
<dbReference type="Proteomes" id="UP000186890">
    <property type="component" value="Unassembled WGS sequence"/>
</dbReference>
<sequence>MRFNQFSYIQTPPKTMLAELADLGFSLQPELGDKENLEHFVRKVFFLTKNTDFPLSNLIADWETDLLSFFQSDDELSPQIFYQVAFQLLGFVPGVDYTDVMDFVSNSRFPITYGPLIENLYQLLVTRTKSGNTLIDQLVSDGFIPEDQTYHFFNGKALATFSTSDVIREVVYVETPVDTTQSGQTDIVKVSILRPAFAGKIPAVITNSPYHQGVNDQASDKALHKMEGELAIKEPHTIEVAPPSTATIPADQRPLPISSATEKVAHIGSYSLNDYFLARGFASIHVSGVGTLGSTGMMTSGDYQQVYSFKAVIDWLNGRARAYTDHSRSQLVLADWASGKVATTGLSYLGTMSNALATTAVEGLEVVIAEAGISSWYNYYRENGLVTSPGGYPGEDLDSLTALTYSRSLQAGDFLRNKTQYQAAIDAERQALERTSGDYNQYWHDRNYLLQAEQVRCEVVFTHGSQDWNVKPIHVWNMFHALPNHVSKHLFFHNGAHVYMNNWQSIDFREAMNALLTQKLLGQENHYQLPDIIWQDNSMPQTWTELAQFGGQEERTFPLGNGIRTIQNQYPEEQFATYGKSYPRFLQDLFENKAQQITIDIPLSEALHLNGRARLQLRVKSSVAKGLLSAQVLDLGPAKRLAPIPAMKARASLDNGRFYATENLMELPFVESPHRVITKGYLNLQNRNDLLTIERVPAGEWMELEWELQPTIYKLGKNATLRVILYTTDFECTIRDNGDWQLDVDLDHSLLILPHE</sequence>
<dbReference type="Gene3D" id="3.40.50.1820">
    <property type="entry name" value="alpha/beta hydrolase"/>
    <property type="match status" value="1"/>
</dbReference>
<dbReference type="InterPro" id="IPR008252">
    <property type="entry name" value="Pept_S15_Xpro"/>
</dbReference>
<dbReference type="SMART" id="SM00940">
    <property type="entry name" value="PepX_N"/>
    <property type="match status" value="1"/>
</dbReference>
<comment type="subcellular location">
    <subcellularLocation>
        <location evidence="9">Cytoplasm</location>
    </subcellularLocation>
</comment>
<dbReference type="GO" id="GO:0005737">
    <property type="term" value="C:cytoplasm"/>
    <property type="evidence" value="ECO:0007669"/>
    <property type="project" value="UniProtKB-SubCell"/>
</dbReference>
<feature type="active site" description="Charge relay system" evidence="9">
    <location>
        <position position="467"/>
    </location>
</feature>
<dbReference type="InterPro" id="IPR036313">
    <property type="entry name" value="PepX_N_dom_sf"/>
</dbReference>
<gene>
    <name evidence="9" type="primary">pepX</name>
    <name evidence="12" type="ORF">BU202_06305</name>
</gene>
<evidence type="ECO:0000256" key="2">
    <source>
        <dbReference type="ARBA" id="ARBA00003997"/>
    </source>
</evidence>
<protein>
    <recommendedName>
        <fullName evidence="9">Xaa-Pro dipeptidyl-peptidase</fullName>
        <ecNumber evidence="9">3.4.14.11</ecNumber>
    </recommendedName>
    <alternativeName>
        <fullName evidence="9">X-Pro dipeptidyl-peptidase</fullName>
    </alternativeName>
    <alternativeName>
        <fullName evidence="9">X-prolyl-dipeptidyl aminopeptidase</fullName>
        <shortName evidence="9">X-PDAP</shortName>
    </alternativeName>
</protein>
<dbReference type="GO" id="GO:0008239">
    <property type="term" value="F:dipeptidyl-peptidase activity"/>
    <property type="evidence" value="ECO:0007669"/>
    <property type="project" value="UniProtKB-UniRule"/>
</dbReference>
<dbReference type="HAMAP" id="MF_00698">
    <property type="entry name" value="Aminopeptidase_S15"/>
    <property type="match status" value="1"/>
</dbReference>
<dbReference type="EMBL" id="MSJM01000005">
    <property type="protein sequence ID" value="OLF47639.1"/>
    <property type="molecule type" value="Genomic_DNA"/>
</dbReference>
<evidence type="ECO:0000256" key="4">
    <source>
        <dbReference type="ARBA" id="ARBA00011738"/>
    </source>
</evidence>
<dbReference type="InterPro" id="IPR008979">
    <property type="entry name" value="Galactose-bd-like_sf"/>
</dbReference>
<dbReference type="SMART" id="SM00939">
    <property type="entry name" value="PepX_C"/>
    <property type="match status" value="1"/>
</dbReference>